<gene>
    <name evidence="2" type="ORF">H6G24_01680</name>
</gene>
<keyword evidence="1" id="KW-0812">Transmembrane</keyword>
<evidence type="ECO:0000313" key="2">
    <source>
        <dbReference type="EMBL" id="MBD2194204.1"/>
    </source>
</evidence>
<keyword evidence="1" id="KW-1133">Transmembrane helix</keyword>
<feature type="transmembrane region" description="Helical" evidence="1">
    <location>
        <begin position="7"/>
        <end position="29"/>
    </location>
</feature>
<dbReference type="EMBL" id="JACJQH010000002">
    <property type="protein sequence ID" value="MBD2194204.1"/>
    <property type="molecule type" value="Genomic_DNA"/>
</dbReference>
<keyword evidence="1" id="KW-0472">Membrane</keyword>
<feature type="transmembrane region" description="Helical" evidence="1">
    <location>
        <begin position="49"/>
        <end position="69"/>
    </location>
</feature>
<reference evidence="2 3" key="1">
    <citation type="journal article" date="2020" name="ISME J.">
        <title>Comparative genomics reveals insights into cyanobacterial evolution and habitat adaptation.</title>
        <authorList>
            <person name="Chen M.Y."/>
            <person name="Teng W.K."/>
            <person name="Zhao L."/>
            <person name="Hu C.X."/>
            <person name="Zhou Y.K."/>
            <person name="Han B.P."/>
            <person name="Song L.R."/>
            <person name="Shu W.S."/>
        </authorList>
    </citation>
    <scope>NUCLEOTIDE SEQUENCE [LARGE SCALE GENOMIC DNA]</scope>
    <source>
        <strain evidence="2 3">FACHB-288</strain>
    </source>
</reference>
<proteinExistence type="predicted"/>
<sequence length="105" mass="11808">MNVGTLILFFILAAISGILILYLILLGMAPGVKPLDWMGFFLYSPGLGFFILIALLFLATTLQIFAWIIKKSQHPIASKRLNLISWIALGLLLLIQLLMIIDFRF</sequence>
<comment type="caution">
    <text evidence="2">The sequence shown here is derived from an EMBL/GenBank/DDBJ whole genome shotgun (WGS) entry which is preliminary data.</text>
</comment>
<organism evidence="2 3">
    <name type="scientific">Calothrix parietina FACHB-288</name>
    <dbReference type="NCBI Taxonomy" id="2692896"/>
    <lineage>
        <taxon>Bacteria</taxon>
        <taxon>Bacillati</taxon>
        <taxon>Cyanobacteriota</taxon>
        <taxon>Cyanophyceae</taxon>
        <taxon>Nostocales</taxon>
        <taxon>Calotrichaceae</taxon>
        <taxon>Calothrix</taxon>
    </lineage>
</organism>
<dbReference type="RefSeq" id="WP_190541595.1">
    <property type="nucleotide sequence ID" value="NZ_CAWPNO010000051.1"/>
</dbReference>
<feature type="transmembrane region" description="Helical" evidence="1">
    <location>
        <begin position="81"/>
        <end position="101"/>
    </location>
</feature>
<keyword evidence="3" id="KW-1185">Reference proteome</keyword>
<dbReference type="Proteomes" id="UP000658514">
    <property type="component" value="Unassembled WGS sequence"/>
</dbReference>
<evidence type="ECO:0000313" key="3">
    <source>
        <dbReference type="Proteomes" id="UP000658514"/>
    </source>
</evidence>
<accession>A0ABR8A2Y4</accession>
<protein>
    <submittedName>
        <fullName evidence="2">Uncharacterized protein</fullName>
    </submittedName>
</protein>
<name>A0ABR8A2Y4_9CYAN</name>
<evidence type="ECO:0000256" key="1">
    <source>
        <dbReference type="SAM" id="Phobius"/>
    </source>
</evidence>